<sequence length="547" mass="61079">MTDRSGEGPLNRRSMLLGASSLAVGGATYAQAQTAPRPAPPAAVPPPRPAPAPAAAPAGAARQPNILVIFGDDIGLSNINFNSRGLMGYPTPNIDRIHSEGMTFSDYYGEQSCTAGRAAFITGQCPVRTGMTKVGLPGADLGLQKEDPTIAELLRPLGYATGQFGKNHLGDRDEFLPTNHGFDEFFGNLYHLNAEEEPENPDYPRDPEFRRRFGPRGVIHSFSDGRIQDTGPLNIKRMETIDDETVAAATDFIDRQHAATKPFFVWYNATRMHMRTHVPPNYAGRSGLNFYADGMMQHDDTVGVLLKKLDDLGIADNTILIYSTDNGPHYNGWPDGAITPFRSEKNTNWEGAYRVPCAIRWPGHIQPGSRTNEIVSANDWMPTLMAAVGVPDIKEKLLAGHQAGSMTYKVHLDGYNILPLLTGQTQESPRKSFFYWNDDGEMVAIRYGRWKQVFLEQRAHRLEVWAEPFVRRRLPLLFDLRMDPYERANTDANVYFDWLISHAFLAVPTQALAGEFLATFREFPPRQRPASFNLDEVMRRMQQAPNQ</sequence>
<dbReference type="PANTHER" id="PTHR43751:SF2">
    <property type="entry name" value="SULFATASE N-TERMINAL DOMAIN-CONTAINING PROTEIN"/>
    <property type="match status" value="1"/>
</dbReference>
<evidence type="ECO:0000313" key="3">
    <source>
        <dbReference type="EMBL" id="MBS7811864.1"/>
    </source>
</evidence>
<evidence type="ECO:0000313" key="4">
    <source>
        <dbReference type="Proteomes" id="UP000766336"/>
    </source>
</evidence>
<name>A0ABS5QDV0_9PROT</name>
<dbReference type="Gene3D" id="3.40.720.10">
    <property type="entry name" value="Alkaline Phosphatase, subunit A"/>
    <property type="match status" value="1"/>
</dbReference>
<dbReference type="PANTHER" id="PTHR43751">
    <property type="entry name" value="SULFATASE"/>
    <property type="match status" value="1"/>
</dbReference>
<organism evidence="3 4">
    <name type="scientific">Roseococcus pinisoli</name>
    <dbReference type="NCBI Taxonomy" id="2835040"/>
    <lineage>
        <taxon>Bacteria</taxon>
        <taxon>Pseudomonadati</taxon>
        <taxon>Pseudomonadota</taxon>
        <taxon>Alphaproteobacteria</taxon>
        <taxon>Acetobacterales</taxon>
        <taxon>Roseomonadaceae</taxon>
        <taxon>Roseococcus</taxon>
    </lineage>
</organism>
<dbReference type="SUPFAM" id="SSF53649">
    <property type="entry name" value="Alkaline phosphatase-like"/>
    <property type="match status" value="1"/>
</dbReference>
<dbReference type="InterPro" id="IPR017850">
    <property type="entry name" value="Alkaline_phosphatase_core_sf"/>
</dbReference>
<feature type="region of interest" description="Disordered" evidence="1">
    <location>
        <begin position="28"/>
        <end position="58"/>
    </location>
</feature>
<dbReference type="Proteomes" id="UP000766336">
    <property type="component" value="Unassembled WGS sequence"/>
</dbReference>
<dbReference type="InterPro" id="IPR000917">
    <property type="entry name" value="Sulfatase_N"/>
</dbReference>
<comment type="caution">
    <text evidence="3">The sequence shown here is derived from an EMBL/GenBank/DDBJ whole genome shotgun (WGS) entry which is preliminary data.</text>
</comment>
<dbReference type="PROSITE" id="PS51318">
    <property type="entry name" value="TAT"/>
    <property type="match status" value="1"/>
</dbReference>
<dbReference type="Gene3D" id="3.30.1120.10">
    <property type="match status" value="1"/>
</dbReference>
<feature type="compositionally biased region" description="Pro residues" evidence="1">
    <location>
        <begin position="37"/>
        <end position="54"/>
    </location>
</feature>
<keyword evidence="4" id="KW-1185">Reference proteome</keyword>
<dbReference type="RefSeq" id="WP_213670510.1">
    <property type="nucleotide sequence ID" value="NZ_JAHCDA010000002.1"/>
</dbReference>
<accession>A0ABS5QDV0</accession>
<feature type="domain" description="Sulfatase N-terminal" evidence="2">
    <location>
        <begin position="64"/>
        <end position="390"/>
    </location>
</feature>
<dbReference type="EMBL" id="JAHCDA010000002">
    <property type="protein sequence ID" value="MBS7811864.1"/>
    <property type="molecule type" value="Genomic_DNA"/>
</dbReference>
<gene>
    <name evidence="3" type="ORF">KHU32_13020</name>
</gene>
<dbReference type="Pfam" id="PF00884">
    <property type="entry name" value="Sulfatase"/>
    <property type="match status" value="1"/>
</dbReference>
<protein>
    <submittedName>
        <fullName evidence="3">Arylsulfatase</fullName>
    </submittedName>
</protein>
<dbReference type="InterPro" id="IPR006311">
    <property type="entry name" value="TAT_signal"/>
</dbReference>
<dbReference type="CDD" id="cd16142">
    <property type="entry name" value="ARS_like"/>
    <property type="match status" value="1"/>
</dbReference>
<evidence type="ECO:0000259" key="2">
    <source>
        <dbReference type="Pfam" id="PF00884"/>
    </source>
</evidence>
<evidence type="ECO:0000256" key="1">
    <source>
        <dbReference type="SAM" id="MobiDB-lite"/>
    </source>
</evidence>
<proteinExistence type="predicted"/>
<reference evidence="3 4" key="1">
    <citation type="submission" date="2021-05" db="EMBL/GenBank/DDBJ databases">
        <title>Roseococcus sp. XZZS9, whole genome shotgun sequencing project.</title>
        <authorList>
            <person name="Zhao G."/>
            <person name="Shen L."/>
        </authorList>
    </citation>
    <scope>NUCLEOTIDE SEQUENCE [LARGE SCALE GENOMIC DNA]</scope>
    <source>
        <strain evidence="3 4">XZZS9</strain>
    </source>
</reference>
<dbReference type="InterPro" id="IPR052701">
    <property type="entry name" value="GAG_Ulvan_Degrading_Sulfatases"/>
</dbReference>